<name>A0A481Z7E9_9VIRU</name>
<dbReference type="Pfam" id="PF14311">
    <property type="entry name" value="DUF4379"/>
    <property type="match status" value="4"/>
</dbReference>
<keyword evidence="2" id="KW-0255">Endonuclease</keyword>
<keyword evidence="2" id="KW-0540">Nuclease</keyword>
<reference evidence="2" key="1">
    <citation type="journal article" date="2019" name="MBio">
        <title>Virus Genomes from Deep Sea Sediments Expand the Ocean Megavirome and Support Independent Origins of Viral Gigantism.</title>
        <authorList>
            <person name="Backstrom D."/>
            <person name="Yutin N."/>
            <person name="Jorgensen S.L."/>
            <person name="Dharamshi J."/>
            <person name="Homa F."/>
            <person name="Zaremba-Niedwiedzka K."/>
            <person name="Spang A."/>
            <person name="Wolf Y.I."/>
            <person name="Koonin E.V."/>
            <person name="Ettema T.J."/>
        </authorList>
    </citation>
    <scope>NUCLEOTIDE SEQUENCE</scope>
</reference>
<dbReference type="Gene3D" id="3.40.960.10">
    <property type="entry name" value="VSR Endonuclease"/>
    <property type="match status" value="1"/>
</dbReference>
<dbReference type="EMBL" id="MK500565">
    <property type="protein sequence ID" value="QBK91803.1"/>
    <property type="molecule type" value="Genomic_DNA"/>
</dbReference>
<evidence type="ECO:0000313" key="2">
    <source>
        <dbReference type="EMBL" id="QBK91803.1"/>
    </source>
</evidence>
<organism evidence="2">
    <name type="scientific">Pithovirus LCPAC304</name>
    <dbReference type="NCBI Taxonomy" id="2506594"/>
    <lineage>
        <taxon>Viruses</taxon>
        <taxon>Pithoviruses</taxon>
    </lineage>
</organism>
<feature type="domain" description="Treble clef zinc finger" evidence="1">
    <location>
        <begin position="26"/>
        <end position="86"/>
    </location>
</feature>
<dbReference type="PANTHER" id="PTHR37317">
    <property type="entry name" value="BLR8090 PROTEIN"/>
    <property type="match status" value="1"/>
</dbReference>
<feature type="domain" description="Treble clef zinc finger" evidence="1">
    <location>
        <begin position="176"/>
        <end position="234"/>
    </location>
</feature>
<proteinExistence type="predicted"/>
<gene>
    <name evidence="2" type="ORF">LCPAC304_01410</name>
</gene>
<evidence type="ECO:0000259" key="1">
    <source>
        <dbReference type="Pfam" id="PF14311"/>
    </source>
</evidence>
<dbReference type="PANTHER" id="PTHR37317:SF1">
    <property type="entry name" value="ZINC-RIBBON DOMAIN-CONTAINING PROTEIN-RELATED"/>
    <property type="match status" value="1"/>
</dbReference>
<dbReference type="GO" id="GO:0004519">
    <property type="term" value="F:endonuclease activity"/>
    <property type="evidence" value="ECO:0007669"/>
    <property type="project" value="UniProtKB-KW"/>
</dbReference>
<feature type="domain" description="Treble clef zinc finger" evidence="1">
    <location>
        <begin position="250"/>
        <end position="310"/>
    </location>
</feature>
<dbReference type="InterPro" id="IPR025487">
    <property type="entry name" value="DUF4379"/>
</dbReference>
<accession>A0A481Z7E9</accession>
<keyword evidence="2" id="KW-0378">Hydrolase</keyword>
<feature type="domain" description="Treble clef zinc finger" evidence="1">
    <location>
        <begin position="104"/>
        <end position="161"/>
    </location>
</feature>
<protein>
    <submittedName>
        <fullName evidence="2">Restriction endonuclease</fullName>
    </submittedName>
</protein>
<sequence>MKNSKDIPNENMPQESFSLKEEFPDLCKEWDYERNEKGPKEYTRGSGIKVWWVCLNPDRCCEHGWKTVINYRTNKKKSTGCPYCSKPRKVVCQCNNLLTMFPDLCKEWDERNKKSPEEYTSGSNTKVWWICSKPDKCCEHRWEAKISKRTGDNRGCPYCCNQKICEHNNLIKFSKICEEWDYDRNKKGPEEYSPGSHKKVWWKCLNPDRCCEHEWEATISNRTLNKRGCPYCCNQKLCPHNTLLAKNPDLCKEWDYKRNEKGPECYSSHTTKKAWWVCSNPDKCCEHIWEAVISSRTDISCKRGCPHCKQSKGEKAISKFLLSHSISYIPQARFDSCKHINCLPFDLFLPDFQLLIEYDGEQHFIHDAYYNTFHISAFNKRKKKDLIKTAFAATMGYSILRISFVEYEHVEEILREILINSHTQDHSPEFLYDVEKIFSSNKNRKTDAHILLITEIYKKQFEIYKSTQLNL</sequence>